<comment type="caution">
    <text evidence="3">The sequence shown here is derived from an EMBL/GenBank/DDBJ whole genome shotgun (WGS) entry which is preliminary data.</text>
</comment>
<evidence type="ECO:0000313" key="3">
    <source>
        <dbReference type="EMBL" id="KAJ8305958.1"/>
    </source>
</evidence>
<dbReference type="InterPro" id="IPR008936">
    <property type="entry name" value="Rho_GTPase_activation_prot"/>
</dbReference>
<dbReference type="Proteomes" id="UP001217089">
    <property type="component" value="Unassembled WGS sequence"/>
</dbReference>
<feature type="compositionally biased region" description="Polar residues" evidence="1">
    <location>
        <begin position="336"/>
        <end position="366"/>
    </location>
</feature>
<dbReference type="InterPro" id="IPR000198">
    <property type="entry name" value="RhoGAP_dom"/>
</dbReference>
<dbReference type="PANTHER" id="PTHR16206:SF4">
    <property type="entry name" value="PROTEIN LET-99"/>
    <property type="match status" value="1"/>
</dbReference>
<dbReference type="SUPFAM" id="SSF48350">
    <property type="entry name" value="GTPase activation domain, GAP"/>
    <property type="match status" value="1"/>
</dbReference>
<dbReference type="EMBL" id="JARBDR010000813">
    <property type="protein sequence ID" value="KAJ8305958.1"/>
    <property type="molecule type" value="Genomic_DNA"/>
</dbReference>
<dbReference type="Gene3D" id="1.10.555.10">
    <property type="entry name" value="Rho GTPase activation protein"/>
    <property type="match status" value="1"/>
</dbReference>
<evidence type="ECO:0000256" key="1">
    <source>
        <dbReference type="SAM" id="MobiDB-lite"/>
    </source>
</evidence>
<accession>A0ABQ9EL19</accession>
<feature type="compositionally biased region" description="Low complexity" evidence="1">
    <location>
        <begin position="317"/>
        <end position="335"/>
    </location>
</feature>
<feature type="domain" description="Rho-GAP" evidence="2">
    <location>
        <begin position="330"/>
        <end position="529"/>
    </location>
</feature>
<proteinExistence type="predicted"/>
<protein>
    <recommendedName>
        <fullName evidence="2">Rho-GAP domain-containing protein</fullName>
    </recommendedName>
</protein>
<evidence type="ECO:0000259" key="2">
    <source>
        <dbReference type="PROSITE" id="PS50238"/>
    </source>
</evidence>
<organism evidence="3 4">
    <name type="scientific">Tegillarca granosa</name>
    <name type="common">Malaysian cockle</name>
    <name type="synonym">Anadara granosa</name>
    <dbReference type="NCBI Taxonomy" id="220873"/>
    <lineage>
        <taxon>Eukaryota</taxon>
        <taxon>Metazoa</taxon>
        <taxon>Spiralia</taxon>
        <taxon>Lophotrochozoa</taxon>
        <taxon>Mollusca</taxon>
        <taxon>Bivalvia</taxon>
        <taxon>Autobranchia</taxon>
        <taxon>Pteriomorphia</taxon>
        <taxon>Arcoida</taxon>
        <taxon>Arcoidea</taxon>
        <taxon>Arcidae</taxon>
        <taxon>Tegillarca</taxon>
    </lineage>
</organism>
<feature type="non-terminal residue" evidence="3">
    <location>
        <position position="624"/>
    </location>
</feature>
<name>A0ABQ9EL19_TEGGR</name>
<dbReference type="PROSITE" id="PS50238">
    <property type="entry name" value="RHOGAP"/>
    <property type="match status" value="1"/>
</dbReference>
<feature type="region of interest" description="Disordered" evidence="1">
    <location>
        <begin position="215"/>
        <end position="234"/>
    </location>
</feature>
<evidence type="ECO:0000313" key="4">
    <source>
        <dbReference type="Proteomes" id="UP001217089"/>
    </source>
</evidence>
<dbReference type="PANTHER" id="PTHR16206">
    <property type="entry name" value="DEP DOMAIN-CONTAINING"/>
    <property type="match status" value="1"/>
</dbReference>
<feature type="compositionally biased region" description="Basic and acidic residues" evidence="1">
    <location>
        <begin position="215"/>
        <end position="226"/>
    </location>
</feature>
<gene>
    <name evidence="3" type="ORF">KUTeg_016503</name>
</gene>
<keyword evidence="4" id="KW-1185">Reference proteome</keyword>
<sequence length="624" mass="71206">MYGPEKVDDTLPKYPGFERDVFKVVKDYFCGLSEPLMTYEMYEVIINVYVKAQGIYYHNSQQNVNENTSSPKSLSSFQSVENLLLDLTNIGSTPESHPPKLGRLSSTSTLDLSPIPLVANSFSHTGLRRCESIAALPVARYETAFGPENRTVTRVYYRDGVSTDFGYTNGPKNLSRTPLETHFELSSTSNEHIFASVTDQTYDIYFARVRSMREKKSEKMHKEDKKPRRKSYGYSTAVAKSCDEDQNSVLENGDYLLRDSKNVKNYNDTYRTLPNRASNSHFLSGGVQYQNGPYQPVLQNTQLSKCKYYTRSSSTLHKVKSSSSLYNRNNNLQYQDTQSSRDNLSQGRTKSSTSLHKVQSSSSLYSAGNHFSRKTIPQQNIRHAESQESCNGRSLSMSDLIHRDNVESESPAVELFIYSRSPAILNFMLYIDLHEKNRDDYKEKTKKSLQLICLLLPPANRRKLHLLLKLMNKMAVNKELNLDDTTTVRALLLETFYRSILCSQDESDMEDVMVMMIVSFLMDHHADIMAVPTDLKSEVEDRVSNVSKTQMIDRDNLSASTFTTFQIVYSLDDPSSLNYCQQVSHTQYENNRLSNSQMALVNLLDEIIADTTMTAKNKKKRLKQ</sequence>
<reference evidence="3 4" key="1">
    <citation type="submission" date="2022-12" db="EMBL/GenBank/DDBJ databases">
        <title>Chromosome-level genome of Tegillarca granosa.</title>
        <authorList>
            <person name="Kim J."/>
        </authorList>
    </citation>
    <scope>NUCLEOTIDE SEQUENCE [LARGE SCALE GENOMIC DNA]</scope>
    <source>
        <strain evidence="3">Teg-2019</strain>
        <tissue evidence="3">Adductor muscle</tissue>
    </source>
</reference>
<feature type="region of interest" description="Disordered" evidence="1">
    <location>
        <begin position="317"/>
        <end position="369"/>
    </location>
</feature>